<dbReference type="GO" id="GO:1901222">
    <property type="term" value="P:regulation of non-canonical NF-kappaB signal transduction"/>
    <property type="evidence" value="ECO:0007669"/>
    <property type="project" value="TreeGrafter"/>
</dbReference>
<evidence type="ECO:0000256" key="11">
    <source>
        <dbReference type="ARBA" id="ARBA00023228"/>
    </source>
</evidence>
<dbReference type="GO" id="GO:0019221">
    <property type="term" value="P:cytokine-mediated signaling pathway"/>
    <property type="evidence" value="ECO:0007669"/>
    <property type="project" value="TreeGrafter"/>
</dbReference>
<accession>A0A3Q2Q684</accession>
<dbReference type="AlphaFoldDB" id="A0A3Q2Q684"/>
<keyword evidence="9" id="KW-0666">Pyrogen</keyword>
<dbReference type="GO" id="GO:0042119">
    <property type="term" value="P:neutrophil activation"/>
    <property type="evidence" value="ECO:0007669"/>
    <property type="project" value="TreeGrafter"/>
</dbReference>
<dbReference type="PANTHER" id="PTHR10078:SF30">
    <property type="entry name" value="INTERLEUKIN-1 BETA"/>
    <property type="match status" value="1"/>
</dbReference>
<sequence>MSDFDIAQALHCSAEYTFPFSDLEDVRTEIFELSSDLDLRVTHNRKTMKSVANLVLAANRLKKSLSQFNSDYELCSAIMDCVVEETVFHKCWNSFQRFSCWKQLTLCDKNQKDFILNLKRSKLQAVILKGGYGDCKVSFEMTSYGPPPNSSADCMVVLLSVTKDLHMSCSKTDDKVLLNLEECSEERLKEISKEEDMVRFLFNKSGMVSLYTFESVKYPGWFISTSSEDSDQSVEMCQIDAASRVTSFKVLT</sequence>
<keyword evidence="8" id="KW-0964">Secreted</keyword>
<dbReference type="GO" id="GO:0001660">
    <property type="term" value="P:fever generation"/>
    <property type="evidence" value="ECO:0007669"/>
    <property type="project" value="UniProtKB-KW"/>
</dbReference>
<evidence type="ECO:0000256" key="1">
    <source>
        <dbReference type="ARBA" id="ARBA00004371"/>
    </source>
</evidence>
<dbReference type="GO" id="GO:0005764">
    <property type="term" value="C:lysosome"/>
    <property type="evidence" value="ECO:0007669"/>
    <property type="project" value="UniProtKB-SubCell"/>
</dbReference>
<evidence type="ECO:0000256" key="12">
    <source>
        <dbReference type="ARBA" id="ARBA00023246"/>
    </source>
</evidence>
<evidence type="ECO:0000256" key="10">
    <source>
        <dbReference type="ARBA" id="ARBA00023198"/>
    </source>
</evidence>
<dbReference type="GO" id="GO:0005829">
    <property type="term" value="C:cytosol"/>
    <property type="evidence" value="ECO:0007669"/>
    <property type="project" value="UniProtKB-SubCell"/>
</dbReference>
<dbReference type="GO" id="GO:0005125">
    <property type="term" value="F:cytokine activity"/>
    <property type="evidence" value="ECO:0007669"/>
    <property type="project" value="UniProtKB-KW"/>
</dbReference>
<keyword evidence="10" id="KW-0395">Inflammatory response</keyword>
<evidence type="ECO:0000256" key="2">
    <source>
        <dbReference type="ARBA" id="ARBA00004514"/>
    </source>
</evidence>
<keyword evidence="14" id="KW-1185">Reference proteome</keyword>
<evidence type="ECO:0000256" key="7">
    <source>
        <dbReference type="ARBA" id="ARBA00022514"/>
    </source>
</evidence>
<dbReference type="GO" id="GO:0005615">
    <property type="term" value="C:extracellular space"/>
    <property type="evidence" value="ECO:0007669"/>
    <property type="project" value="UniProtKB-KW"/>
</dbReference>
<proteinExistence type="inferred from homology"/>
<name>A0A3Q2Q684_FUNHE</name>
<comment type="similarity">
    <text evidence="4">Belongs to the IL-1 family.</text>
</comment>
<evidence type="ECO:0000313" key="14">
    <source>
        <dbReference type="Proteomes" id="UP000265000"/>
    </source>
</evidence>
<evidence type="ECO:0000256" key="6">
    <source>
        <dbReference type="ARBA" id="ARBA00022490"/>
    </source>
</evidence>
<evidence type="ECO:0000256" key="3">
    <source>
        <dbReference type="ARBA" id="ARBA00004550"/>
    </source>
</evidence>
<dbReference type="GO" id="GO:0048246">
    <property type="term" value="P:macrophage chemotaxis"/>
    <property type="evidence" value="ECO:0007669"/>
    <property type="project" value="TreeGrafter"/>
</dbReference>
<keyword evidence="7" id="KW-0202">Cytokine</keyword>
<comment type="subcellular location">
    <subcellularLocation>
        <location evidence="2">Cytoplasm</location>
        <location evidence="2">Cytosol</location>
    </subcellularLocation>
    <subcellularLocation>
        <location evidence="1">Lysosome</location>
    </subcellularLocation>
    <subcellularLocation>
        <location evidence="3">Secreted</location>
        <location evidence="3">Extracellular exosome</location>
    </subcellularLocation>
</comment>
<dbReference type="SMART" id="SM00125">
    <property type="entry name" value="IL1"/>
    <property type="match status" value="1"/>
</dbReference>
<evidence type="ECO:0000313" key="13">
    <source>
        <dbReference type="Ensembl" id="ENSFHEP00000022056.1"/>
    </source>
</evidence>
<reference evidence="13" key="1">
    <citation type="submission" date="2025-08" db="UniProtKB">
        <authorList>
            <consortium name="Ensembl"/>
        </authorList>
    </citation>
    <scope>IDENTIFICATION</scope>
</reference>
<keyword evidence="12" id="KW-0497">Mitogen</keyword>
<dbReference type="PRINTS" id="PR01359">
    <property type="entry name" value="INTRLEUKIN1B"/>
</dbReference>
<dbReference type="InterPro" id="IPR000975">
    <property type="entry name" value="IL-1_fam"/>
</dbReference>
<dbReference type="GeneTree" id="ENSGT00940000170783"/>
<evidence type="ECO:0000256" key="9">
    <source>
        <dbReference type="ARBA" id="ARBA00022620"/>
    </source>
</evidence>
<evidence type="ECO:0000256" key="8">
    <source>
        <dbReference type="ARBA" id="ARBA00022525"/>
    </source>
</evidence>
<reference evidence="13" key="2">
    <citation type="submission" date="2025-09" db="UniProtKB">
        <authorList>
            <consortium name="Ensembl"/>
        </authorList>
    </citation>
    <scope>IDENTIFICATION</scope>
</reference>
<keyword evidence="11" id="KW-0458">Lysosome</keyword>
<evidence type="ECO:0000256" key="4">
    <source>
        <dbReference type="ARBA" id="ARBA00010448"/>
    </source>
</evidence>
<dbReference type="Pfam" id="PF00340">
    <property type="entry name" value="IL1"/>
    <property type="match status" value="1"/>
</dbReference>
<evidence type="ECO:0000256" key="5">
    <source>
        <dbReference type="ARBA" id="ARBA00014702"/>
    </source>
</evidence>
<dbReference type="STRING" id="8078.ENSFHEP00000022056"/>
<keyword evidence="6" id="KW-0963">Cytoplasm</keyword>
<organism evidence="13 14">
    <name type="scientific">Fundulus heteroclitus</name>
    <name type="common">Killifish</name>
    <name type="synonym">Mummichog</name>
    <dbReference type="NCBI Taxonomy" id="8078"/>
    <lineage>
        <taxon>Eukaryota</taxon>
        <taxon>Metazoa</taxon>
        <taxon>Chordata</taxon>
        <taxon>Craniata</taxon>
        <taxon>Vertebrata</taxon>
        <taxon>Euteleostomi</taxon>
        <taxon>Actinopterygii</taxon>
        <taxon>Neopterygii</taxon>
        <taxon>Teleostei</taxon>
        <taxon>Neoteleostei</taxon>
        <taxon>Acanthomorphata</taxon>
        <taxon>Ovalentaria</taxon>
        <taxon>Atherinomorphae</taxon>
        <taxon>Cyprinodontiformes</taxon>
        <taxon>Fundulidae</taxon>
        <taxon>Fundulus</taxon>
    </lineage>
</organism>
<dbReference type="Gene3D" id="2.80.10.50">
    <property type="match status" value="1"/>
</dbReference>
<dbReference type="Ensembl" id="ENSFHET00000013875.1">
    <property type="protein sequence ID" value="ENSFHEP00000022056.1"/>
    <property type="gene ID" value="ENSFHEG00000002179.1"/>
</dbReference>
<dbReference type="InterPro" id="IPR008996">
    <property type="entry name" value="IL1/FGF"/>
</dbReference>
<dbReference type="Proteomes" id="UP000265000">
    <property type="component" value="Unplaced"/>
</dbReference>
<dbReference type="GO" id="GO:0010628">
    <property type="term" value="P:positive regulation of gene expression"/>
    <property type="evidence" value="ECO:0007669"/>
    <property type="project" value="TreeGrafter"/>
</dbReference>
<protein>
    <recommendedName>
        <fullName evidence="5">Interleukin-1 beta</fullName>
    </recommendedName>
</protein>
<dbReference type="GO" id="GO:0006955">
    <property type="term" value="P:immune response"/>
    <property type="evidence" value="ECO:0007669"/>
    <property type="project" value="InterPro"/>
</dbReference>
<dbReference type="PANTHER" id="PTHR10078">
    <property type="entry name" value="INTERLEUKIN-1 FAMILY MEMBER"/>
    <property type="match status" value="1"/>
</dbReference>
<dbReference type="SUPFAM" id="SSF50353">
    <property type="entry name" value="Cytokine"/>
    <property type="match status" value="1"/>
</dbReference>
<dbReference type="GO" id="GO:0051781">
    <property type="term" value="P:positive regulation of cell division"/>
    <property type="evidence" value="ECO:0007669"/>
    <property type="project" value="UniProtKB-KW"/>
</dbReference>
<dbReference type="GO" id="GO:0071222">
    <property type="term" value="P:cellular response to lipopolysaccharide"/>
    <property type="evidence" value="ECO:0007669"/>
    <property type="project" value="TreeGrafter"/>
</dbReference>